<dbReference type="STRING" id="1043004.A0A074XJW4"/>
<dbReference type="SUPFAM" id="SSF74650">
    <property type="entry name" value="Galactose mutarotase-like"/>
    <property type="match status" value="1"/>
</dbReference>
<dbReference type="Gene3D" id="3.20.20.80">
    <property type="entry name" value="Glycosidases"/>
    <property type="match status" value="1"/>
</dbReference>
<dbReference type="FunFam" id="3.20.20.80:FF:000053">
    <property type="entry name" value="Alpha-xylosidase YicI"/>
    <property type="match status" value="1"/>
</dbReference>
<evidence type="ECO:0000256" key="2">
    <source>
        <dbReference type="ARBA" id="ARBA00022801"/>
    </source>
</evidence>
<dbReference type="EMBL" id="KL584706">
    <property type="protein sequence ID" value="KEQ74836.1"/>
    <property type="molecule type" value="Genomic_DNA"/>
</dbReference>
<evidence type="ECO:0000313" key="10">
    <source>
        <dbReference type="EMBL" id="KEQ74836.1"/>
    </source>
</evidence>
<dbReference type="GO" id="GO:0061634">
    <property type="term" value="F:alpha-D-xyloside xylohydrolase"/>
    <property type="evidence" value="ECO:0007669"/>
    <property type="project" value="UniProtKB-EC"/>
</dbReference>
<feature type="domain" description="Glycosyl hydrolase family 31 C-terminal" evidence="9">
    <location>
        <begin position="617"/>
        <end position="698"/>
    </location>
</feature>
<comment type="catalytic activity">
    <reaction evidence="4">
        <text>Hydrolysis of terminal, non-reducing alpha-D-xylose residues with release of alpha-D-xylose.</text>
        <dbReference type="EC" id="3.2.1.177"/>
    </reaction>
</comment>
<dbReference type="EC" id="3.2.1.177" evidence="5"/>
<evidence type="ECO:0000256" key="4">
    <source>
        <dbReference type="ARBA" id="ARBA00052064"/>
    </source>
</evidence>
<reference evidence="10 11" key="1">
    <citation type="journal article" date="2014" name="BMC Genomics">
        <title>Genome sequencing of four Aureobasidium pullulans varieties: biotechnological potential, stress tolerance, and description of new species.</title>
        <authorList>
            <person name="Gostin Ar C."/>
            <person name="Ohm R.A."/>
            <person name="Kogej T."/>
            <person name="Sonjak S."/>
            <person name="Turk M."/>
            <person name="Zajc J."/>
            <person name="Zalar P."/>
            <person name="Grube M."/>
            <person name="Sun H."/>
            <person name="Han J."/>
            <person name="Sharma A."/>
            <person name="Chiniquy J."/>
            <person name="Ngan C.Y."/>
            <person name="Lipzen A."/>
            <person name="Barry K."/>
            <person name="Grigoriev I.V."/>
            <person name="Gunde-Cimerman N."/>
        </authorList>
    </citation>
    <scope>NUCLEOTIDE SEQUENCE [LARGE SCALE GENOMIC DNA]</scope>
    <source>
        <strain evidence="10 11">CBS 147.97</strain>
    </source>
</reference>
<dbReference type="InterPro" id="IPR011013">
    <property type="entry name" value="Gal_mutarotase_sf_dom"/>
</dbReference>
<keyword evidence="3 6" id="KW-0326">Glycosidase</keyword>
<dbReference type="SUPFAM" id="SSF51011">
    <property type="entry name" value="Glycosyl hydrolase domain"/>
    <property type="match status" value="1"/>
</dbReference>
<dbReference type="InterPro" id="IPR050985">
    <property type="entry name" value="Alpha-glycosidase_related"/>
</dbReference>
<evidence type="ECO:0000259" key="7">
    <source>
        <dbReference type="Pfam" id="PF01055"/>
    </source>
</evidence>
<evidence type="ECO:0000313" key="11">
    <source>
        <dbReference type="Proteomes" id="UP000027730"/>
    </source>
</evidence>
<organism evidence="10 11">
    <name type="scientific">Aureobasidium namibiae CBS 147.97</name>
    <dbReference type="NCBI Taxonomy" id="1043004"/>
    <lineage>
        <taxon>Eukaryota</taxon>
        <taxon>Fungi</taxon>
        <taxon>Dikarya</taxon>
        <taxon>Ascomycota</taxon>
        <taxon>Pezizomycotina</taxon>
        <taxon>Dothideomycetes</taxon>
        <taxon>Dothideomycetidae</taxon>
        <taxon>Dothideales</taxon>
        <taxon>Saccotheciaceae</taxon>
        <taxon>Aureobasidium</taxon>
    </lineage>
</organism>
<dbReference type="InterPro" id="IPR048395">
    <property type="entry name" value="Glyco_hydro_31_C"/>
</dbReference>
<sequence>MKFRDGMWLVAEGKRVEYAEEVYSINEAPDGKKITLLCPTMQIRSRGDTLNRPTLTVELEAVMDDILSIEVTHWHGAQNKGPHYDLFPSGRPDVNAIIAKTEQGTTISAGNLSATVSSAPHTFDIRFHSKDGKDKLTSLLNRSVGLAYDPATSSPMQTADMREINHYILTQSTLSVGEQVYGLGERFGALNKVGQAITLWNADGGTSSDQAYKNIPFWLSNRGYGVFIDATEKVDLEVGSERCSRVQTSVLGQRLKWHIIYGPSPKQILDKYTTLTGKPAKVPTWSFGLWLSTSFTTDYDDATVLSFLEGMKARDIPLQVFHYDCFWLRAFHWCDFVFSPKHFPDPKASITRLKASGLMNKVCVWINPYLGQASPVFAEAASKNYLLKRKNGDVFQWDLWQGGMGIIDFTNPEACEWYTSCLEKLFDIGVDSLKTDFGERIPSKDVQWFDTSVAPEKMHNYYAYIYNKVVYEALQKRYGKYEAVLFARAATAGTQQFPLQWGGDCESTFEAMAESLRGGLSLGMCGFSFWSVDIGGFEGTPDASIYKRWVQFGLLCSHSRLHGSNSYRVPWLVDDDDKSEQGCSAVLRKFTQLKCRLMPYLYSEAMESIKHGWPVSVRAMAIEFPEDKTAWLCDQQFMLGSSLLVAPVFDESGEVEFYLPEGKWTSFWDGQVVEGPKWVKETHQFDTLPLYVREGSILVLGREGEKRTTWDWTKDVEVKTFFPNGKSSFRLVDPDNKELATITAVKSDDDWNVKGAEGLAR</sequence>
<feature type="domain" description="Glycoside hydrolase family 31 N-terminal" evidence="8">
    <location>
        <begin position="57"/>
        <end position="235"/>
    </location>
</feature>
<keyword evidence="11" id="KW-1185">Reference proteome</keyword>
<dbReference type="HOGENOM" id="CLU_000631_10_0_1"/>
<evidence type="ECO:0000256" key="6">
    <source>
        <dbReference type="RuleBase" id="RU361185"/>
    </source>
</evidence>
<dbReference type="SUPFAM" id="SSF51445">
    <property type="entry name" value="(Trans)glycosidases"/>
    <property type="match status" value="1"/>
</dbReference>
<dbReference type="InterPro" id="IPR013780">
    <property type="entry name" value="Glyco_hydro_b"/>
</dbReference>
<dbReference type="RefSeq" id="XP_013429156.1">
    <property type="nucleotide sequence ID" value="XM_013573702.1"/>
</dbReference>
<evidence type="ECO:0000256" key="5">
    <source>
        <dbReference type="ARBA" id="ARBA00066962"/>
    </source>
</evidence>
<proteinExistence type="inferred from homology"/>
<dbReference type="CDD" id="cd06593">
    <property type="entry name" value="GH31_xylosidase_YicI"/>
    <property type="match status" value="1"/>
</dbReference>
<dbReference type="FunFam" id="2.60.40.1760:FF:000009">
    <property type="entry name" value="Sugar hydrolase"/>
    <property type="match status" value="1"/>
</dbReference>
<keyword evidence="2 6" id="KW-0378">Hydrolase</keyword>
<dbReference type="Pfam" id="PF01055">
    <property type="entry name" value="Glyco_hydro_31_2nd"/>
    <property type="match status" value="1"/>
</dbReference>
<feature type="domain" description="Glycoside hydrolase family 31 TIM barrel" evidence="7">
    <location>
        <begin position="279"/>
        <end position="603"/>
    </location>
</feature>
<dbReference type="Gene3D" id="2.60.40.1180">
    <property type="entry name" value="Golgi alpha-mannosidase II"/>
    <property type="match status" value="1"/>
</dbReference>
<evidence type="ECO:0000259" key="8">
    <source>
        <dbReference type="Pfam" id="PF13802"/>
    </source>
</evidence>
<evidence type="ECO:0000259" key="9">
    <source>
        <dbReference type="Pfam" id="PF21365"/>
    </source>
</evidence>
<dbReference type="PANTHER" id="PTHR43053">
    <property type="entry name" value="GLYCOSIDASE FAMILY 31"/>
    <property type="match status" value="1"/>
</dbReference>
<accession>A0A074XJW4</accession>
<name>A0A074XJW4_9PEZI</name>
<evidence type="ECO:0000256" key="1">
    <source>
        <dbReference type="ARBA" id="ARBA00007806"/>
    </source>
</evidence>
<dbReference type="AlphaFoldDB" id="A0A074XJW4"/>
<comment type="similarity">
    <text evidence="1 6">Belongs to the glycosyl hydrolase 31 family.</text>
</comment>
<dbReference type="OrthoDB" id="1334205at2759"/>
<dbReference type="Proteomes" id="UP000027730">
    <property type="component" value="Unassembled WGS sequence"/>
</dbReference>
<dbReference type="CDD" id="cd14752">
    <property type="entry name" value="GH31_N"/>
    <property type="match status" value="1"/>
</dbReference>
<protein>
    <recommendedName>
        <fullName evidence="5">alpha-D-xyloside xylohydrolase</fullName>
        <ecNumber evidence="5">3.2.1.177</ecNumber>
    </recommendedName>
</protein>
<dbReference type="GeneID" id="25413345"/>
<dbReference type="GO" id="GO:0030246">
    <property type="term" value="F:carbohydrate binding"/>
    <property type="evidence" value="ECO:0007669"/>
    <property type="project" value="InterPro"/>
</dbReference>
<dbReference type="GO" id="GO:0005975">
    <property type="term" value="P:carbohydrate metabolic process"/>
    <property type="evidence" value="ECO:0007669"/>
    <property type="project" value="InterPro"/>
</dbReference>
<evidence type="ECO:0000256" key="3">
    <source>
        <dbReference type="ARBA" id="ARBA00023295"/>
    </source>
</evidence>
<dbReference type="Gene3D" id="2.60.40.1760">
    <property type="entry name" value="glycosyl hydrolase (family 31)"/>
    <property type="match status" value="1"/>
</dbReference>
<dbReference type="Pfam" id="PF21365">
    <property type="entry name" value="Glyco_hydro_31_3rd"/>
    <property type="match status" value="1"/>
</dbReference>
<dbReference type="InterPro" id="IPR017853">
    <property type="entry name" value="GH"/>
</dbReference>
<dbReference type="PANTHER" id="PTHR43053:SF4">
    <property type="entry name" value="MYOGENESIS-REGULATING GLYCOSIDASE"/>
    <property type="match status" value="1"/>
</dbReference>
<gene>
    <name evidence="10" type="ORF">M436DRAFT_62273</name>
</gene>
<dbReference type="NCBIfam" id="NF007940">
    <property type="entry name" value="PRK10658.1"/>
    <property type="match status" value="1"/>
</dbReference>
<dbReference type="InterPro" id="IPR025887">
    <property type="entry name" value="Glyco_hydro_31_N_dom"/>
</dbReference>
<dbReference type="Pfam" id="PF13802">
    <property type="entry name" value="Gal_mutarotas_2"/>
    <property type="match status" value="1"/>
</dbReference>
<dbReference type="InterPro" id="IPR000322">
    <property type="entry name" value="Glyco_hydro_31_TIM"/>
</dbReference>